<dbReference type="Pfam" id="PF02518">
    <property type="entry name" value="HATPase_c"/>
    <property type="match status" value="1"/>
</dbReference>
<dbReference type="SUPFAM" id="SSF47384">
    <property type="entry name" value="Homodimeric domain of signal transducing histidine kinase"/>
    <property type="match status" value="1"/>
</dbReference>
<evidence type="ECO:0000256" key="4">
    <source>
        <dbReference type="ARBA" id="ARBA00022553"/>
    </source>
</evidence>
<keyword evidence="11" id="KW-0067">ATP-binding</keyword>
<keyword evidence="4 8" id="KW-0597">Phosphoprotein</keyword>
<evidence type="ECO:0000256" key="2">
    <source>
        <dbReference type="ARBA" id="ARBA00004236"/>
    </source>
</evidence>
<keyword evidence="5" id="KW-0808">Transferase</keyword>
<proteinExistence type="predicted"/>
<dbReference type="InterPro" id="IPR004358">
    <property type="entry name" value="Sig_transdc_His_kin-like_C"/>
</dbReference>
<comment type="caution">
    <text evidence="11">The sequence shown here is derived from an EMBL/GenBank/DDBJ whole genome shotgun (WGS) entry which is preliminary data.</text>
</comment>
<dbReference type="Pfam" id="PF00072">
    <property type="entry name" value="Response_reg"/>
    <property type="match status" value="1"/>
</dbReference>
<dbReference type="InterPro" id="IPR005467">
    <property type="entry name" value="His_kinase_dom"/>
</dbReference>
<dbReference type="CDD" id="cd16922">
    <property type="entry name" value="HATPase_EvgS-ArcB-TorS-like"/>
    <property type="match status" value="1"/>
</dbReference>
<feature type="domain" description="Response regulatory" evidence="10">
    <location>
        <begin position="534"/>
        <end position="648"/>
    </location>
</feature>
<keyword evidence="6" id="KW-0418">Kinase</keyword>
<evidence type="ECO:0000256" key="7">
    <source>
        <dbReference type="ARBA" id="ARBA00023012"/>
    </source>
</evidence>
<dbReference type="Pfam" id="PF01590">
    <property type="entry name" value="GAF"/>
    <property type="match status" value="1"/>
</dbReference>
<dbReference type="GO" id="GO:0000155">
    <property type="term" value="F:phosphorelay sensor kinase activity"/>
    <property type="evidence" value="ECO:0007669"/>
    <property type="project" value="InterPro"/>
</dbReference>
<dbReference type="SUPFAM" id="SSF55781">
    <property type="entry name" value="GAF domain-like"/>
    <property type="match status" value="1"/>
</dbReference>
<dbReference type="InterPro" id="IPR036890">
    <property type="entry name" value="HATPase_C_sf"/>
</dbReference>
<dbReference type="GO" id="GO:0005524">
    <property type="term" value="F:ATP binding"/>
    <property type="evidence" value="ECO:0007669"/>
    <property type="project" value="UniProtKB-KW"/>
</dbReference>
<dbReference type="SUPFAM" id="SSF55874">
    <property type="entry name" value="ATPase domain of HSP90 chaperone/DNA topoisomerase II/histidine kinase"/>
    <property type="match status" value="1"/>
</dbReference>
<evidence type="ECO:0000313" key="11">
    <source>
        <dbReference type="EMBL" id="MDA0182913.1"/>
    </source>
</evidence>
<dbReference type="InterPro" id="IPR029016">
    <property type="entry name" value="GAF-like_dom_sf"/>
</dbReference>
<dbReference type="InterPro" id="IPR036097">
    <property type="entry name" value="HisK_dim/P_sf"/>
</dbReference>
<evidence type="ECO:0000256" key="5">
    <source>
        <dbReference type="ARBA" id="ARBA00022679"/>
    </source>
</evidence>
<evidence type="ECO:0000256" key="6">
    <source>
        <dbReference type="ARBA" id="ARBA00022777"/>
    </source>
</evidence>
<dbReference type="Gene3D" id="3.30.565.10">
    <property type="entry name" value="Histidine kinase-like ATPase, C-terminal domain"/>
    <property type="match status" value="1"/>
</dbReference>
<dbReference type="CDD" id="cd00082">
    <property type="entry name" value="HisKA"/>
    <property type="match status" value="1"/>
</dbReference>
<dbReference type="Proteomes" id="UP001147653">
    <property type="component" value="Unassembled WGS sequence"/>
</dbReference>
<dbReference type="PROSITE" id="PS50109">
    <property type="entry name" value="HIS_KIN"/>
    <property type="match status" value="1"/>
</dbReference>
<dbReference type="EC" id="2.7.13.3" evidence="3"/>
<keyword evidence="12" id="KW-1185">Reference proteome</keyword>
<dbReference type="EMBL" id="JAPDDP010000043">
    <property type="protein sequence ID" value="MDA0182913.1"/>
    <property type="molecule type" value="Genomic_DNA"/>
</dbReference>
<dbReference type="SMART" id="SM00388">
    <property type="entry name" value="HisKA"/>
    <property type="match status" value="1"/>
</dbReference>
<dbReference type="InterPro" id="IPR001789">
    <property type="entry name" value="Sig_transdc_resp-reg_receiver"/>
</dbReference>
<protein>
    <recommendedName>
        <fullName evidence="3">histidine kinase</fullName>
        <ecNumber evidence="3">2.7.13.3</ecNumber>
    </recommendedName>
</protein>
<dbReference type="Gene3D" id="3.40.50.2300">
    <property type="match status" value="1"/>
</dbReference>
<evidence type="ECO:0000256" key="1">
    <source>
        <dbReference type="ARBA" id="ARBA00000085"/>
    </source>
</evidence>
<keyword evidence="7" id="KW-0902">Two-component regulatory system</keyword>
<dbReference type="SMART" id="SM00448">
    <property type="entry name" value="REC"/>
    <property type="match status" value="1"/>
</dbReference>
<dbReference type="SMART" id="SM00387">
    <property type="entry name" value="HATPase_c"/>
    <property type="match status" value="1"/>
</dbReference>
<comment type="catalytic activity">
    <reaction evidence="1">
        <text>ATP + protein L-histidine = ADP + protein N-phospho-L-histidine.</text>
        <dbReference type="EC" id="2.7.13.3"/>
    </reaction>
</comment>
<dbReference type="InterPro" id="IPR003594">
    <property type="entry name" value="HATPase_dom"/>
</dbReference>
<feature type="domain" description="Histidine kinase" evidence="9">
    <location>
        <begin position="201"/>
        <end position="416"/>
    </location>
</feature>
<dbReference type="PANTHER" id="PTHR45339:SF5">
    <property type="entry name" value="HISTIDINE KINASE"/>
    <property type="match status" value="1"/>
</dbReference>
<dbReference type="InterPro" id="IPR003661">
    <property type="entry name" value="HisK_dim/P_dom"/>
</dbReference>
<reference evidence="11" key="1">
    <citation type="submission" date="2022-10" db="EMBL/GenBank/DDBJ databases">
        <title>The WGS of Solirubrobacter phytolaccae KCTC 29190.</title>
        <authorList>
            <person name="Jiang Z."/>
        </authorList>
    </citation>
    <scope>NUCLEOTIDE SEQUENCE</scope>
    <source>
        <strain evidence="11">KCTC 29190</strain>
    </source>
</reference>
<dbReference type="Gene3D" id="1.10.287.130">
    <property type="match status" value="1"/>
</dbReference>
<dbReference type="RefSeq" id="WP_270027298.1">
    <property type="nucleotide sequence ID" value="NZ_JAPDDP010000043.1"/>
</dbReference>
<dbReference type="InterPro" id="IPR003018">
    <property type="entry name" value="GAF"/>
</dbReference>
<comment type="subcellular location">
    <subcellularLocation>
        <location evidence="2">Cell membrane</location>
    </subcellularLocation>
</comment>
<gene>
    <name evidence="11" type="ORF">OJ997_21555</name>
</gene>
<dbReference type="Pfam" id="PF00512">
    <property type="entry name" value="HisKA"/>
    <property type="match status" value="1"/>
</dbReference>
<name>A0A9X3S9S2_9ACTN</name>
<organism evidence="11 12">
    <name type="scientific">Solirubrobacter phytolaccae</name>
    <dbReference type="NCBI Taxonomy" id="1404360"/>
    <lineage>
        <taxon>Bacteria</taxon>
        <taxon>Bacillati</taxon>
        <taxon>Actinomycetota</taxon>
        <taxon>Thermoleophilia</taxon>
        <taxon>Solirubrobacterales</taxon>
        <taxon>Solirubrobacteraceae</taxon>
        <taxon>Solirubrobacter</taxon>
    </lineage>
</organism>
<dbReference type="PRINTS" id="PR00344">
    <property type="entry name" value="BCTRLSENSOR"/>
</dbReference>
<dbReference type="AlphaFoldDB" id="A0A9X3S9S2"/>
<dbReference type="FunFam" id="3.30.565.10:FF:000078">
    <property type="entry name" value="Two-component sensor histidine kinase"/>
    <property type="match status" value="1"/>
</dbReference>
<evidence type="ECO:0000256" key="8">
    <source>
        <dbReference type="PROSITE-ProRule" id="PRU00169"/>
    </source>
</evidence>
<sequence>MASPASLTATLNDPARLAALQAALLLDSVAEPEFDRLTRLAKRVLDVPTALISLVDGRRQFFKSCIGLNGWPAEQRGTPLSHSFCQYVVHSGVPLAIDDAREDALVRENLATTELDVVAYLGVPLRSRDGHVLGTICAVDTIVRRWNDEDIAAMSDLAEGVMTEIVLGEEVRALRAAETALADAAEAAVSAAEAKARFLAGMSHELRTPLNGILGILDLLDGGEPHHRDLLRTARSSGAELLRIVNDVLDFSKLEAGKLRLDPHPFALDELVEDTCHLLAGDAHAKGLELVTWIDPRLPQALHGDGGRLRQVLTNLVANAVKFTATGEVVVRAEAATGDHVRFSVTDSGIGIAPDRLPALFDPFEQAELSTTRHYGGTGLGLTITRELVELMGGTLDAESEPGHGTTFAFTLPLTPAEDGRAAPPPFSDAPRVLVAVTHAASRAAVADYLGAHGALCELATSADEAAWLLSGDASFALVIADPAIAPVCAVPTLVLRPAGETGPDELPTPVRRAQLITAATRRLRTTATAAPATVLVADDNEINRRVITAMLGRRGVAAEAVADGAQAVQAVQNGEFVAVLMDCEMPIADGFSATERIRAAGHRIPIIAMTGHVLDEDRARCRRAGMDDHLAKPIDAHSLDAILERWIYGSRSNQQSC</sequence>
<evidence type="ECO:0000256" key="3">
    <source>
        <dbReference type="ARBA" id="ARBA00012438"/>
    </source>
</evidence>
<evidence type="ECO:0000313" key="12">
    <source>
        <dbReference type="Proteomes" id="UP001147653"/>
    </source>
</evidence>
<accession>A0A9X3S9S2</accession>
<dbReference type="InterPro" id="IPR011006">
    <property type="entry name" value="CheY-like_superfamily"/>
</dbReference>
<dbReference type="SUPFAM" id="SSF52172">
    <property type="entry name" value="CheY-like"/>
    <property type="match status" value="1"/>
</dbReference>
<dbReference type="SMART" id="SM00065">
    <property type="entry name" value="GAF"/>
    <property type="match status" value="1"/>
</dbReference>
<dbReference type="PROSITE" id="PS50110">
    <property type="entry name" value="RESPONSE_REGULATORY"/>
    <property type="match status" value="1"/>
</dbReference>
<dbReference type="GO" id="GO:0005886">
    <property type="term" value="C:plasma membrane"/>
    <property type="evidence" value="ECO:0007669"/>
    <property type="project" value="UniProtKB-SubCell"/>
</dbReference>
<keyword evidence="11" id="KW-0547">Nucleotide-binding</keyword>
<dbReference type="Gene3D" id="3.30.450.40">
    <property type="match status" value="1"/>
</dbReference>
<dbReference type="CDD" id="cd17546">
    <property type="entry name" value="REC_hyHK_CKI1_RcsC-like"/>
    <property type="match status" value="1"/>
</dbReference>
<feature type="modified residue" description="4-aspartylphosphate" evidence="8">
    <location>
        <position position="583"/>
    </location>
</feature>
<dbReference type="PANTHER" id="PTHR45339">
    <property type="entry name" value="HYBRID SIGNAL TRANSDUCTION HISTIDINE KINASE J"/>
    <property type="match status" value="1"/>
</dbReference>
<evidence type="ECO:0000259" key="10">
    <source>
        <dbReference type="PROSITE" id="PS50110"/>
    </source>
</evidence>
<evidence type="ECO:0000259" key="9">
    <source>
        <dbReference type="PROSITE" id="PS50109"/>
    </source>
</evidence>